<dbReference type="EnsemblBacteria" id="CAM08966">
    <property type="protein sequence ID" value="CAM08966"/>
    <property type="gene ID" value="NMA1847"/>
</dbReference>
<proteinExistence type="predicted"/>
<accession>A0A0U1RJU1</accession>
<dbReference type="AlphaFoldDB" id="A0A0U1RJU1"/>
<evidence type="ECO:0000313" key="3">
    <source>
        <dbReference type="Proteomes" id="UP000000626"/>
    </source>
</evidence>
<dbReference type="KEGG" id="nma:NMA1847"/>
<evidence type="ECO:0000259" key="1">
    <source>
        <dbReference type="Pfam" id="PF10124"/>
    </source>
</evidence>
<dbReference type="Proteomes" id="UP000000626">
    <property type="component" value="Chromosome"/>
</dbReference>
<dbReference type="Pfam" id="PF10124">
    <property type="entry name" value="Mu-like_gpT"/>
    <property type="match status" value="1"/>
</dbReference>
<feature type="domain" description="Bacteriophage Mu GpT" evidence="1">
    <location>
        <begin position="8"/>
        <end position="299"/>
    </location>
</feature>
<dbReference type="InterPro" id="IPR018774">
    <property type="entry name" value="Phage_Mu_GpT"/>
</dbReference>
<protein>
    <recommendedName>
        <fullName evidence="1">Bacteriophage Mu GpT domain-containing protein</fullName>
    </recommendedName>
</protein>
<sequence>MIITPDTLKALFTGFKKNFQDGLKMAESQYKEIATVIPSSTASNTYGWLGQWPAFREWVGDRVFQDMKAHGYAITNKHFESSVKVNRNDIEDDNVGIYAPMMTEMGRASAVHPDELVFALLKNAHATLCYDGQNFFDTDHPVYEKVDGTGQASTVSNIFAGSEAAWYLLDTTRALKPLIYQERKAKQFTAMTADTDEGVFMRNEYRYGVDGRCNVGLGFWQMAAKSQEKLDAAGFEKAYNAMVSLKGDGGRPLAIRPNVLLVPPALENAAKELVEGDRLANGAYNPNKGKAKVIVSPWLL</sequence>
<dbReference type="EMBL" id="AL157959">
    <property type="protein sequence ID" value="CAM08966.1"/>
    <property type="molecule type" value="Genomic_DNA"/>
</dbReference>
<evidence type="ECO:0000313" key="2">
    <source>
        <dbReference type="EMBL" id="CAM08966.1"/>
    </source>
</evidence>
<dbReference type="HOGENOM" id="CLU_070805_0_0_4"/>
<reference evidence="2 3" key="1">
    <citation type="journal article" date="2000" name="Nature">
        <title>Complete DNA sequence of a serogroup A strain of Neisseria meningitidis Z2491.</title>
        <authorList>
            <person name="Parkhill J."/>
            <person name="Achtman M."/>
            <person name="James K.D."/>
            <person name="Bentley S.D."/>
            <person name="Churcher C."/>
            <person name="Klee S.R."/>
            <person name="Morelli G."/>
            <person name="Basham D."/>
            <person name="Brown D."/>
            <person name="Chillingworth T."/>
            <person name="Davies R.M."/>
            <person name="Davis P."/>
            <person name="Devlin K."/>
            <person name="Feltwell T."/>
            <person name="Hamlin N."/>
            <person name="Holroyd S."/>
            <person name="Jagels K."/>
            <person name="Leather S."/>
            <person name="Moule S."/>
            <person name="Mungall K."/>
            <person name="Quail M.A."/>
            <person name="Rajandream M.A."/>
            <person name="Rutherford K.M."/>
            <person name="Simmonds M."/>
            <person name="Skelton J."/>
            <person name="Whitehead S."/>
            <person name="Spratt B.G."/>
            <person name="Barrell B.G."/>
        </authorList>
    </citation>
    <scope>NUCLEOTIDE SEQUENCE [LARGE SCALE GENOMIC DNA]</scope>
    <source>
        <strain evidence="3">DSM 15465 / Z2491</strain>
    </source>
</reference>
<dbReference type="GeneID" id="93387738"/>
<name>A0A0U1RJU1_NEIMA</name>
<dbReference type="RefSeq" id="WP_002212731.1">
    <property type="nucleotide sequence ID" value="NC_003116.1"/>
</dbReference>
<organism evidence="2 3">
    <name type="scientific">Neisseria meningitidis serogroup A / serotype 4A (strain DSM 15465 / Z2491)</name>
    <dbReference type="NCBI Taxonomy" id="122587"/>
    <lineage>
        <taxon>Bacteria</taxon>
        <taxon>Pseudomonadati</taxon>
        <taxon>Pseudomonadota</taxon>
        <taxon>Betaproteobacteria</taxon>
        <taxon>Neisseriales</taxon>
        <taxon>Neisseriaceae</taxon>
        <taxon>Neisseria</taxon>
    </lineage>
</organism>
<gene>
    <name evidence="2" type="ordered locus">NMA1847</name>
</gene>